<feature type="transmembrane region" description="Helical" evidence="1">
    <location>
        <begin position="6"/>
        <end position="24"/>
    </location>
</feature>
<proteinExistence type="predicted"/>
<evidence type="ECO:0000313" key="3">
    <source>
        <dbReference type="Proteomes" id="UP001180087"/>
    </source>
</evidence>
<evidence type="ECO:0000256" key="1">
    <source>
        <dbReference type="SAM" id="Phobius"/>
    </source>
</evidence>
<gene>
    <name evidence="2" type="ORF">QR721_10480</name>
</gene>
<name>A0ABY9KTC4_9BACI</name>
<evidence type="ECO:0000313" key="2">
    <source>
        <dbReference type="EMBL" id="WLV24058.1"/>
    </source>
</evidence>
<keyword evidence="1" id="KW-0472">Membrane</keyword>
<sequence>MIESVFTIGGVLIVISIILGLIILKATPKSAYLAYAPGAILFAGGLVLLLLASIMEKTVIMGAGLGGWGMACLFAAAFGFIVTSTADAFAQEA</sequence>
<accession>A0ABY9KTC4</accession>
<protein>
    <submittedName>
        <fullName evidence="2">Uncharacterized protein</fullName>
    </submittedName>
</protein>
<keyword evidence="3" id="KW-1185">Reference proteome</keyword>
<dbReference type="RefSeq" id="WP_348026704.1">
    <property type="nucleotide sequence ID" value="NZ_CP129113.1"/>
</dbReference>
<feature type="transmembrane region" description="Helical" evidence="1">
    <location>
        <begin position="31"/>
        <end position="55"/>
    </location>
</feature>
<dbReference type="EMBL" id="CP129113">
    <property type="protein sequence ID" value="WLV24058.1"/>
    <property type="molecule type" value="Genomic_DNA"/>
</dbReference>
<keyword evidence="1" id="KW-0812">Transmembrane</keyword>
<keyword evidence="1" id="KW-1133">Transmembrane helix</keyword>
<feature type="transmembrane region" description="Helical" evidence="1">
    <location>
        <begin position="67"/>
        <end position="90"/>
    </location>
</feature>
<reference evidence="2" key="1">
    <citation type="submission" date="2023-06" db="EMBL/GenBank/DDBJ databases">
        <title>A Treasure from Seagulls: Isolation and Description of Aciduricobacillus qingdaonensis gen. nov., sp. nov., a Rare Obligately Uric Acid-utilizing Member in the Family Bacillaceae.</title>
        <authorList>
            <person name="Liu W."/>
            <person name="Wang B."/>
        </authorList>
    </citation>
    <scope>NUCLEOTIDE SEQUENCE</scope>
    <source>
        <strain evidence="2">44XB</strain>
    </source>
</reference>
<organism evidence="2 3">
    <name type="scientific">Aciduricibacillus chroicocephali</name>
    <dbReference type="NCBI Taxonomy" id="3054939"/>
    <lineage>
        <taxon>Bacteria</taxon>
        <taxon>Bacillati</taxon>
        <taxon>Bacillota</taxon>
        <taxon>Bacilli</taxon>
        <taxon>Bacillales</taxon>
        <taxon>Bacillaceae</taxon>
        <taxon>Aciduricibacillus</taxon>
    </lineage>
</organism>
<dbReference type="Proteomes" id="UP001180087">
    <property type="component" value="Chromosome"/>
</dbReference>